<evidence type="ECO:0000259" key="2">
    <source>
        <dbReference type="PROSITE" id="PS51038"/>
    </source>
</evidence>
<evidence type="ECO:0000313" key="3">
    <source>
        <dbReference type="EMBL" id="MEQ2189838.1"/>
    </source>
</evidence>
<dbReference type="PROSITE" id="PS51038">
    <property type="entry name" value="BAH"/>
    <property type="match status" value="1"/>
</dbReference>
<reference evidence="3 4" key="1">
    <citation type="submission" date="2021-06" db="EMBL/GenBank/DDBJ databases">
        <authorList>
            <person name="Palmer J.M."/>
        </authorList>
    </citation>
    <scope>NUCLEOTIDE SEQUENCE [LARGE SCALE GENOMIC DNA]</scope>
    <source>
        <strain evidence="3 4">GA_2019</strain>
        <tissue evidence="3">Muscle</tissue>
    </source>
</reference>
<proteinExistence type="predicted"/>
<feature type="compositionally biased region" description="Pro residues" evidence="1">
    <location>
        <begin position="110"/>
        <end position="129"/>
    </location>
</feature>
<gene>
    <name evidence="3" type="ORF">GOODEAATRI_029506</name>
</gene>
<feature type="non-terminal residue" evidence="3">
    <location>
        <position position="1"/>
    </location>
</feature>
<dbReference type="Proteomes" id="UP001476798">
    <property type="component" value="Unassembled WGS sequence"/>
</dbReference>
<name>A0ABV0Q2T3_9TELE</name>
<protein>
    <recommendedName>
        <fullName evidence="2">BAH domain-containing protein</fullName>
    </recommendedName>
</protein>
<dbReference type="InterPro" id="IPR043151">
    <property type="entry name" value="BAH_sf"/>
</dbReference>
<keyword evidence="4" id="KW-1185">Reference proteome</keyword>
<evidence type="ECO:0000313" key="4">
    <source>
        <dbReference type="Proteomes" id="UP001476798"/>
    </source>
</evidence>
<sequence>QSDPRPAAVPESGEQMKAVVQWFVRVSEVPPSKLKLLGRDPHPQEIFFYEGRNCDDEVDAQSILRPVQVKHLDKAAPFPDSEDKETLYVKLSWDTRTFRDVDSSLVESAPPRPPNPSLPPSPPLSPPAATPASRGPGRRALPAPDPAVLRRAASGDVRYSRASASASKATAEAESLHSVTKLEDVLNRLLVEEQESAGMQAQRLASSPPRSPILTHSLSPLKRTNRNLSSERSIHLKPSTISRHNRSLSEADSPPSPAGDDSSRSESTLWTCRTTFNTNQTF</sequence>
<feature type="region of interest" description="Disordered" evidence="1">
    <location>
        <begin position="197"/>
        <end position="269"/>
    </location>
</feature>
<comment type="caution">
    <text evidence="3">The sequence shown here is derived from an EMBL/GenBank/DDBJ whole genome shotgun (WGS) entry which is preliminary data.</text>
</comment>
<dbReference type="EMBL" id="JAHRIO010094340">
    <property type="protein sequence ID" value="MEQ2189838.1"/>
    <property type="molecule type" value="Genomic_DNA"/>
</dbReference>
<accession>A0ABV0Q2T3</accession>
<evidence type="ECO:0000256" key="1">
    <source>
        <dbReference type="SAM" id="MobiDB-lite"/>
    </source>
</evidence>
<organism evidence="3 4">
    <name type="scientific">Goodea atripinnis</name>
    <dbReference type="NCBI Taxonomy" id="208336"/>
    <lineage>
        <taxon>Eukaryota</taxon>
        <taxon>Metazoa</taxon>
        <taxon>Chordata</taxon>
        <taxon>Craniata</taxon>
        <taxon>Vertebrata</taxon>
        <taxon>Euteleostomi</taxon>
        <taxon>Actinopterygii</taxon>
        <taxon>Neopterygii</taxon>
        <taxon>Teleostei</taxon>
        <taxon>Neoteleostei</taxon>
        <taxon>Acanthomorphata</taxon>
        <taxon>Ovalentaria</taxon>
        <taxon>Atherinomorphae</taxon>
        <taxon>Cyprinodontiformes</taxon>
        <taxon>Goodeidae</taxon>
        <taxon>Goodea</taxon>
    </lineage>
</organism>
<dbReference type="InterPro" id="IPR001025">
    <property type="entry name" value="BAH_dom"/>
</dbReference>
<feature type="region of interest" description="Disordered" evidence="1">
    <location>
        <begin position="102"/>
        <end position="159"/>
    </location>
</feature>
<dbReference type="Gene3D" id="2.30.30.490">
    <property type="match status" value="1"/>
</dbReference>
<feature type="domain" description="BAH" evidence="2">
    <location>
        <begin position="1"/>
        <end position="104"/>
    </location>
</feature>